<dbReference type="InterPro" id="IPR029052">
    <property type="entry name" value="Metallo-depent_PP-like"/>
</dbReference>
<protein>
    <recommendedName>
        <fullName evidence="2">Calcineurin-like phosphoesterase domain-containing protein</fullName>
    </recommendedName>
</protein>
<sequence length="213" mass="23639">MKIFAITDMHGRQHFNETIAQEMLHVDIIVIAGDITHFGGEKEANAVIQSIKNVNNSIVAVSGNCDHDGVNVALNSHGVNIHGTCKIINKIMFCGLNGSNKTPLYTPQEYTEREIERLLGKYKKKPEAHLHVLISHTPPIKTEVDKIFLGLHVGSKALRTYIEKSQPNLVICGHIHEARGVDKIGSTLIINPGPFPKHYAIITCTESINYELY</sequence>
<dbReference type="Gene3D" id="3.60.21.10">
    <property type="match status" value="1"/>
</dbReference>
<name>A0A0S7YHD4_UNCT6</name>
<dbReference type="InterPro" id="IPR024654">
    <property type="entry name" value="Calcineurin-like_PHP_lpxH"/>
</dbReference>
<evidence type="ECO:0000313" key="4">
    <source>
        <dbReference type="Proteomes" id="UP000051012"/>
    </source>
</evidence>
<accession>A0A0S7YHD4</accession>
<organism evidence="3 4">
    <name type="scientific">candidate division TA06 bacterium DG_78</name>
    <dbReference type="NCBI Taxonomy" id="1703772"/>
    <lineage>
        <taxon>Bacteria</taxon>
        <taxon>Bacteria division TA06</taxon>
    </lineage>
</organism>
<proteinExistence type="inferred from homology"/>
<dbReference type="Pfam" id="PF12850">
    <property type="entry name" value="Metallophos_2"/>
    <property type="match status" value="1"/>
</dbReference>
<dbReference type="Proteomes" id="UP000051012">
    <property type="component" value="Unassembled WGS sequence"/>
</dbReference>
<dbReference type="SUPFAM" id="SSF56300">
    <property type="entry name" value="Metallo-dependent phosphatases"/>
    <property type="match status" value="1"/>
</dbReference>
<reference evidence="3 4" key="1">
    <citation type="journal article" date="2015" name="Microbiome">
        <title>Genomic resolution of linkages in carbon, nitrogen, and sulfur cycling among widespread estuary sediment bacteria.</title>
        <authorList>
            <person name="Baker B.J."/>
            <person name="Lazar C.S."/>
            <person name="Teske A.P."/>
            <person name="Dick G.J."/>
        </authorList>
    </citation>
    <scope>NUCLEOTIDE SEQUENCE [LARGE SCALE GENOMIC DNA]</scope>
    <source>
        <strain evidence="3">DG_78</strain>
    </source>
</reference>
<dbReference type="PANTHER" id="PTHR37523">
    <property type="entry name" value="METALLOPHOSPHOESTERASE"/>
    <property type="match status" value="1"/>
</dbReference>
<evidence type="ECO:0000256" key="1">
    <source>
        <dbReference type="ARBA" id="ARBA00008950"/>
    </source>
</evidence>
<dbReference type="PANTHER" id="PTHR37523:SF1">
    <property type="entry name" value="CALCINEURIN-LIKE PHOSPHOESTERASE DOMAIN-CONTAINING PROTEIN"/>
    <property type="match status" value="1"/>
</dbReference>
<evidence type="ECO:0000259" key="2">
    <source>
        <dbReference type="Pfam" id="PF12850"/>
    </source>
</evidence>
<evidence type="ECO:0000313" key="3">
    <source>
        <dbReference type="EMBL" id="KPJ74129.1"/>
    </source>
</evidence>
<feature type="domain" description="Calcineurin-like phosphoesterase" evidence="2">
    <location>
        <begin position="1"/>
        <end position="195"/>
    </location>
</feature>
<dbReference type="AlphaFoldDB" id="A0A0S7YHD4"/>
<dbReference type="EMBL" id="LJNI01000014">
    <property type="protein sequence ID" value="KPJ74129.1"/>
    <property type="molecule type" value="Genomic_DNA"/>
</dbReference>
<gene>
    <name evidence="3" type="ORF">AMJ52_01840</name>
</gene>
<comment type="similarity">
    <text evidence="1">Belongs to the metallophosphoesterase superfamily. YfcE family.</text>
</comment>
<comment type="caution">
    <text evidence="3">The sequence shown here is derived from an EMBL/GenBank/DDBJ whole genome shotgun (WGS) entry which is preliminary data.</text>
</comment>